<dbReference type="InterPro" id="IPR008964">
    <property type="entry name" value="Invasin/intimin_cell_adhesion"/>
</dbReference>
<feature type="chain" id="PRO_5021704945" description="BIG2 domain-containing protein" evidence="1">
    <location>
        <begin position="23"/>
        <end position="194"/>
    </location>
</feature>
<evidence type="ECO:0000259" key="2">
    <source>
        <dbReference type="Pfam" id="PF02368"/>
    </source>
</evidence>
<gene>
    <name evidence="3" type="ORF">FPZ42_02355</name>
</gene>
<name>A0A563U9Q9_9SPHI</name>
<feature type="signal peptide" evidence="1">
    <location>
        <begin position="1"/>
        <end position="22"/>
    </location>
</feature>
<dbReference type="Proteomes" id="UP000318010">
    <property type="component" value="Unassembled WGS sequence"/>
</dbReference>
<feature type="domain" description="BIG2" evidence="2">
    <location>
        <begin position="133"/>
        <end position="174"/>
    </location>
</feature>
<dbReference type="Pfam" id="PF02368">
    <property type="entry name" value="Big_2"/>
    <property type="match status" value="1"/>
</dbReference>
<proteinExistence type="predicted"/>
<evidence type="ECO:0000313" key="3">
    <source>
        <dbReference type="EMBL" id="TWR28078.1"/>
    </source>
</evidence>
<dbReference type="RefSeq" id="WP_146268886.1">
    <property type="nucleotide sequence ID" value="NZ_VOEI01000001.1"/>
</dbReference>
<dbReference type="OrthoDB" id="355609at2"/>
<sequence>MKTILKATIAVILIATISSACKKTVDYKRQQTTQSDFAFADKNYGDADFDITPPTTNSPEPFTYISSNTNVATINGSTVSIKGAGITTITATQKESDKFTQLAIAADFKVNRIAPTINNFPAVTKLVSDAAFALTAPTSNSSGSILYTIADPTIASINGNIVTVKKAGKTTITASQIANGNYTAGTITTDLTVN</sequence>
<reference evidence="3 4" key="1">
    <citation type="submission" date="2019-07" db="EMBL/GenBank/DDBJ databases">
        <authorList>
            <person name="Kim J."/>
        </authorList>
    </citation>
    <scope>NUCLEOTIDE SEQUENCE [LARGE SCALE GENOMIC DNA]</scope>
    <source>
        <strain evidence="3 4">MJ1a</strain>
    </source>
</reference>
<dbReference type="Gene3D" id="2.60.40.1080">
    <property type="match status" value="2"/>
</dbReference>
<dbReference type="EMBL" id="VOEI01000001">
    <property type="protein sequence ID" value="TWR28078.1"/>
    <property type="molecule type" value="Genomic_DNA"/>
</dbReference>
<dbReference type="AlphaFoldDB" id="A0A563U9Q9"/>
<dbReference type="PROSITE" id="PS51257">
    <property type="entry name" value="PROKAR_LIPOPROTEIN"/>
    <property type="match status" value="1"/>
</dbReference>
<evidence type="ECO:0000256" key="1">
    <source>
        <dbReference type="SAM" id="SignalP"/>
    </source>
</evidence>
<dbReference type="InterPro" id="IPR003343">
    <property type="entry name" value="Big_2"/>
</dbReference>
<evidence type="ECO:0000313" key="4">
    <source>
        <dbReference type="Proteomes" id="UP000318010"/>
    </source>
</evidence>
<comment type="caution">
    <text evidence="3">The sequence shown here is derived from an EMBL/GenBank/DDBJ whole genome shotgun (WGS) entry which is preliminary data.</text>
</comment>
<accession>A0A563U9Q9</accession>
<protein>
    <recommendedName>
        <fullName evidence="2">BIG2 domain-containing protein</fullName>
    </recommendedName>
</protein>
<keyword evidence="1" id="KW-0732">Signal</keyword>
<organism evidence="3 4">
    <name type="scientific">Mucilaginibacter achroorhodeus</name>
    <dbReference type="NCBI Taxonomy" id="2599294"/>
    <lineage>
        <taxon>Bacteria</taxon>
        <taxon>Pseudomonadati</taxon>
        <taxon>Bacteroidota</taxon>
        <taxon>Sphingobacteriia</taxon>
        <taxon>Sphingobacteriales</taxon>
        <taxon>Sphingobacteriaceae</taxon>
        <taxon>Mucilaginibacter</taxon>
    </lineage>
</organism>
<keyword evidence="4" id="KW-1185">Reference proteome</keyword>
<dbReference type="SUPFAM" id="SSF49373">
    <property type="entry name" value="Invasin/intimin cell-adhesion fragments"/>
    <property type="match status" value="2"/>
</dbReference>